<dbReference type="InterPro" id="IPR000340">
    <property type="entry name" value="Dual-sp_phosphatase_cat-dom"/>
</dbReference>
<comment type="subcellular location">
    <subcellularLocation>
        <location evidence="1">Nucleus</location>
    </subcellularLocation>
</comment>
<sequence length="341" mass="39232">MAPKKKSAIPDRWTDYKALGKRIPGTRFIAFKVPLKQSLQKLLPPSKAFGPLDLMQLMEKEKQELGLIIDLTFTTRYYQPEDLPDTVYYVKIFTAGHEVPNDKTILCFKKAVRAFLRDNQSNDKLIGVHCTHGLNRTGYLVCRYLIDVDGLEPGDAINLFNASRGHCIERLNYLDDLRSGPRRSNEGMEQPDQEPVRGYAKWNQFEPPPPPCPPHQRDSSSRQPPHSIHAWGPQLSSSQSFHPRAMPNHTGPRAPPNHTGPRAPPRHTLPPPPQGMWPCRPLYPDHHPFPPCPYPESLPRYRFGEAWQEPAAFRSEVREDGEHSHRKRRVRSRRKAHRDRK</sequence>
<dbReference type="PROSITE" id="PS50056">
    <property type="entry name" value="TYR_PHOSPHATASE_2"/>
    <property type="match status" value="1"/>
</dbReference>
<keyword evidence="6" id="KW-0539">Nucleus</keyword>
<feature type="region of interest" description="Disordered" evidence="12">
    <location>
        <begin position="316"/>
        <end position="341"/>
    </location>
</feature>
<dbReference type="AlphaFoldDB" id="A0A6J2UZI5"/>
<dbReference type="InterPro" id="IPR000387">
    <property type="entry name" value="Tyr_Pase_dom"/>
</dbReference>
<protein>
    <recommendedName>
        <fullName evidence="9">RNA/RNP complex-1-interacting phosphatase</fullName>
    </recommendedName>
    <alternativeName>
        <fullName evidence="10">Dual specificity protein phosphatase 11</fullName>
    </alternativeName>
    <alternativeName>
        <fullName evidence="11">Phosphatase that interacts with RNA/RNP complex 1</fullName>
    </alternativeName>
</protein>
<keyword evidence="3" id="KW-0378">Hydrolase</keyword>
<dbReference type="GO" id="GO:0004651">
    <property type="term" value="F:polynucleotide 5'-phosphatase activity"/>
    <property type="evidence" value="ECO:0007669"/>
    <property type="project" value="TreeGrafter"/>
</dbReference>
<dbReference type="CTD" id="8446"/>
<evidence type="ECO:0000256" key="4">
    <source>
        <dbReference type="ARBA" id="ARBA00022884"/>
    </source>
</evidence>
<evidence type="ECO:0000256" key="7">
    <source>
        <dbReference type="ARBA" id="ARBA00054725"/>
    </source>
</evidence>
<evidence type="ECO:0000313" key="16">
    <source>
        <dbReference type="RefSeq" id="XP_030625394.1"/>
    </source>
</evidence>
<evidence type="ECO:0000259" key="14">
    <source>
        <dbReference type="PROSITE" id="PS50056"/>
    </source>
</evidence>
<comment type="function">
    <text evidence="7">Possesses RNA 5'-triphosphatase and diphosphatase activities, but displays a poor protein-tyrosine phosphatase activity. In addition, has phosphatase activity with ATP, ADP and O-methylfluorescein phosphate (in vitro). Binds to RNA. May participate in nuclear mRNA metabolism.</text>
</comment>
<evidence type="ECO:0000256" key="2">
    <source>
        <dbReference type="ARBA" id="ARBA00008601"/>
    </source>
</evidence>
<name>A0A6J2UZI5_CHACN</name>
<proteinExistence type="inferred from homology"/>
<evidence type="ECO:0000256" key="1">
    <source>
        <dbReference type="ARBA" id="ARBA00004123"/>
    </source>
</evidence>
<evidence type="ECO:0000256" key="5">
    <source>
        <dbReference type="ARBA" id="ARBA00022912"/>
    </source>
</evidence>
<feature type="region of interest" description="Disordered" evidence="12">
    <location>
        <begin position="200"/>
        <end position="273"/>
    </location>
</feature>
<accession>A0A6J2UZI5</accession>
<dbReference type="FunCoup" id="A0A6J2UZI5">
    <property type="interactions" value="599"/>
</dbReference>
<dbReference type="PANTHER" id="PTHR10367">
    <property type="entry name" value="MRNA-CAPPING ENZYME"/>
    <property type="match status" value="1"/>
</dbReference>
<evidence type="ECO:0000256" key="6">
    <source>
        <dbReference type="ARBA" id="ARBA00023242"/>
    </source>
</evidence>
<dbReference type="Proteomes" id="UP000504632">
    <property type="component" value="Chromosome 3"/>
</dbReference>
<evidence type="ECO:0000256" key="11">
    <source>
        <dbReference type="ARBA" id="ARBA00080235"/>
    </source>
</evidence>
<dbReference type="Gene3D" id="3.90.190.10">
    <property type="entry name" value="Protein tyrosine phosphatase superfamily"/>
    <property type="match status" value="1"/>
</dbReference>
<dbReference type="PANTHER" id="PTHR10367:SF9">
    <property type="entry name" value="DUAL-SPECIFICITY PHOSPHATASE 11 (RNA_RNP COMPLEX 1-INTERACTING)"/>
    <property type="match status" value="1"/>
</dbReference>
<dbReference type="PROSITE" id="PS50054">
    <property type="entry name" value="TYR_PHOSPHATASE_DUAL"/>
    <property type="match status" value="1"/>
</dbReference>
<keyword evidence="5" id="KW-0904">Protein phosphatase</keyword>
<evidence type="ECO:0000313" key="15">
    <source>
        <dbReference type="Proteomes" id="UP000504632"/>
    </source>
</evidence>
<dbReference type="OrthoDB" id="428974at2759"/>
<dbReference type="Pfam" id="PF00782">
    <property type="entry name" value="DSPc"/>
    <property type="match status" value="1"/>
</dbReference>
<dbReference type="RefSeq" id="XP_030625394.1">
    <property type="nucleotide sequence ID" value="XM_030769534.1"/>
</dbReference>
<dbReference type="GO" id="GO:0004721">
    <property type="term" value="F:phosphoprotein phosphatase activity"/>
    <property type="evidence" value="ECO:0007669"/>
    <property type="project" value="UniProtKB-KW"/>
</dbReference>
<dbReference type="InParanoid" id="A0A6J2UZI5"/>
<dbReference type="GO" id="GO:0005634">
    <property type="term" value="C:nucleus"/>
    <property type="evidence" value="ECO:0007669"/>
    <property type="project" value="UniProtKB-SubCell"/>
</dbReference>
<dbReference type="InterPro" id="IPR029021">
    <property type="entry name" value="Prot-tyrosine_phosphatase-like"/>
</dbReference>
<dbReference type="FunFam" id="3.90.190.10:FF:000064">
    <property type="entry name" value="RNA/RNP complex-1-interacting phosphatase homolog"/>
    <property type="match status" value="1"/>
</dbReference>
<dbReference type="PROSITE" id="PS00383">
    <property type="entry name" value="TYR_PHOSPHATASE_1"/>
    <property type="match status" value="1"/>
</dbReference>
<evidence type="ECO:0000259" key="13">
    <source>
        <dbReference type="PROSITE" id="PS50054"/>
    </source>
</evidence>
<keyword evidence="4" id="KW-0694">RNA-binding</keyword>
<dbReference type="InterPro" id="IPR051029">
    <property type="entry name" value="mRNA_Capping_Enz/RNA_Phosphat"/>
</dbReference>
<feature type="compositionally biased region" description="Basic residues" evidence="12">
    <location>
        <begin position="324"/>
        <end position="341"/>
    </location>
</feature>
<evidence type="ECO:0000256" key="12">
    <source>
        <dbReference type="SAM" id="MobiDB-lite"/>
    </source>
</evidence>
<evidence type="ECO:0000256" key="9">
    <source>
        <dbReference type="ARBA" id="ARBA00068666"/>
    </source>
</evidence>
<dbReference type="SMART" id="SM00195">
    <property type="entry name" value="DSPc"/>
    <property type="match status" value="1"/>
</dbReference>
<evidence type="ECO:0000256" key="10">
    <source>
        <dbReference type="ARBA" id="ARBA00076572"/>
    </source>
</evidence>
<comment type="similarity">
    <text evidence="2">Belongs to the protein-tyrosine phosphatase family. Non-receptor class dual specificity subfamily.</text>
</comment>
<dbReference type="InterPro" id="IPR020422">
    <property type="entry name" value="TYR_PHOSPHATASE_DUAL_dom"/>
</dbReference>
<dbReference type="GO" id="GO:0003723">
    <property type="term" value="F:RNA binding"/>
    <property type="evidence" value="ECO:0007669"/>
    <property type="project" value="UniProtKB-KW"/>
</dbReference>
<gene>
    <name evidence="16" type="primary">dusp11</name>
</gene>
<dbReference type="GeneID" id="115808230"/>
<evidence type="ECO:0000256" key="3">
    <source>
        <dbReference type="ARBA" id="ARBA00022801"/>
    </source>
</evidence>
<feature type="domain" description="Tyrosine-protein phosphatase" evidence="13">
    <location>
        <begin position="33"/>
        <end position="186"/>
    </location>
</feature>
<dbReference type="SUPFAM" id="SSF52799">
    <property type="entry name" value="(Phosphotyrosine protein) phosphatases II"/>
    <property type="match status" value="1"/>
</dbReference>
<keyword evidence="15" id="KW-1185">Reference proteome</keyword>
<comment type="subunit">
    <text evidence="8">Monomer. May interact with SFRS7 and SFRS9/SRP30C.</text>
</comment>
<organism evidence="15 16">
    <name type="scientific">Chanos chanos</name>
    <name type="common">Milkfish</name>
    <name type="synonym">Mugil chanos</name>
    <dbReference type="NCBI Taxonomy" id="29144"/>
    <lineage>
        <taxon>Eukaryota</taxon>
        <taxon>Metazoa</taxon>
        <taxon>Chordata</taxon>
        <taxon>Craniata</taxon>
        <taxon>Vertebrata</taxon>
        <taxon>Euteleostomi</taxon>
        <taxon>Actinopterygii</taxon>
        <taxon>Neopterygii</taxon>
        <taxon>Teleostei</taxon>
        <taxon>Ostariophysi</taxon>
        <taxon>Gonorynchiformes</taxon>
        <taxon>Chanidae</taxon>
        <taxon>Chanos</taxon>
    </lineage>
</organism>
<feature type="domain" description="Tyrosine specific protein phosphatases" evidence="14">
    <location>
        <begin position="106"/>
        <end position="175"/>
    </location>
</feature>
<dbReference type="CDD" id="cd17665">
    <property type="entry name" value="DSP_DUSP11"/>
    <property type="match status" value="1"/>
</dbReference>
<reference evidence="16" key="1">
    <citation type="submission" date="2025-08" db="UniProtKB">
        <authorList>
            <consortium name="RefSeq"/>
        </authorList>
    </citation>
    <scope>IDENTIFICATION</scope>
</reference>
<evidence type="ECO:0000256" key="8">
    <source>
        <dbReference type="ARBA" id="ARBA00065987"/>
    </source>
</evidence>
<dbReference type="InterPro" id="IPR016130">
    <property type="entry name" value="Tyr_Pase_AS"/>
</dbReference>